<dbReference type="PANTHER" id="PTHR43386:SF1">
    <property type="entry name" value="D,D-DIPEPTIDE TRANSPORT SYSTEM PERMEASE PROTEIN DDPC-RELATED"/>
    <property type="match status" value="1"/>
</dbReference>
<evidence type="ECO:0000256" key="2">
    <source>
        <dbReference type="ARBA" id="ARBA00022448"/>
    </source>
</evidence>
<feature type="transmembrane region" description="Helical" evidence="7">
    <location>
        <begin position="260"/>
        <end position="281"/>
    </location>
</feature>
<evidence type="ECO:0000313" key="10">
    <source>
        <dbReference type="Proteomes" id="UP000620075"/>
    </source>
</evidence>
<evidence type="ECO:0000313" key="9">
    <source>
        <dbReference type="EMBL" id="MBJ7603383.1"/>
    </source>
</evidence>
<sequence length="291" mass="30766">MAQAGAVDIVRVPDRLAFTRNRYLRALQTPRGLLGLGLVGTIVLLGILAPLLTPYSPTFQIRLQELLPPSGTHPLGTDELGRDLLSRVLNGIRVDLIVAVVAVPAAAILGCLAGLLGAAGPGWWDTTIQRAFDVILAFPAIILGIAVAAILSPGERAIVVTILLANVPIFGRLSRDALISQREREYVVAARLIGVSPVRVLFRHIFPNVVDPLIVQLALSMSLAVFLEGGMSFVGIGIQVPQPSLGNLLNEGLPYLATNVNYAVGPMLTLTALVVGLNLIADALNAGVLRR</sequence>
<keyword evidence="2 7" id="KW-0813">Transport</keyword>
<keyword evidence="6 7" id="KW-0472">Membrane</keyword>
<dbReference type="InterPro" id="IPR035906">
    <property type="entry name" value="MetI-like_sf"/>
</dbReference>
<organism evidence="9 10">
    <name type="scientific">Candidatus Dormiibacter inghamiae</name>
    <dbReference type="NCBI Taxonomy" id="3127013"/>
    <lineage>
        <taxon>Bacteria</taxon>
        <taxon>Bacillati</taxon>
        <taxon>Candidatus Dormiibacterota</taxon>
        <taxon>Candidatus Dormibacteria</taxon>
        <taxon>Candidatus Dormibacterales</taxon>
        <taxon>Candidatus Dormibacteraceae</taxon>
        <taxon>Candidatus Dormiibacter</taxon>
    </lineage>
</organism>
<accession>A0A934KIM6</accession>
<keyword evidence="3" id="KW-1003">Cell membrane</keyword>
<dbReference type="InterPro" id="IPR025966">
    <property type="entry name" value="OppC_N"/>
</dbReference>
<evidence type="ECO:0000256" key="3">
    <source>
        <dbReference type="ARBA" id="ARBA00022475"/>
    </source>
</evidence>
<dbReference type="GO" id="GO:0005886">
    <property type="term" value="C:plasma membrane"/>
    <property type="evidence" value="ECO:0007669"/>
    <property type="project" value="UniProtKB-SubCell"/>
</dbReference>
<keyword evidence="4 7" id="KW-0812">Transmembrane</keyword>
<reference evidence="9 10" key="1">
    <citation type="submission" date="2020-10" db="EMBL/GenBank/DDBJ databases">
        <title>Ca. Dormibacterota MAGs.</title>
        <authorList>
            <person name="Montgomery K."/>
        </authorList>
    </citation>
    <scope>NUCLEOTIDE SEQUENCE [LARGE SCALE GENOMIC DNA]</scope>
    <source>
        <strain evidence="9">SC8811_S16_3</strain>
    </source>
</reference>
<comment type="similarity">
    <text evidence="7">Belongs to the binding-protein-dependent transport system permease family.</text>
</comment>
<dbReference type="PANTHER" id="PTHR43386">
    <property type="entry name" value="OLIGOPEPTIDE TRANSPORT SYSTEM PERMEASE PROTEIN APPC"/>
    <property type="match status" value="1"/>
</dbReference>
<comment type="caution">
    <text evidence="9">The sequence shown here is derived from an EMBL/GenBank/DDBJ whole genome shotgun (WGS) entry which is preliminary data.</text>
</comment>
<dbReference type="InterPro" id="IPR050366">
    <property type="entry name" value="BP-dependent_transpt_permease"/>
</dbReference>
<dbReference type="GO" id="GO:0055085">
    <property type="term" value="P:transmembrane transport"/>
    <property type="evidence" value="ECO:0007669"/>
    <property type="project" value="InterPro"/>
</dbReference>
<dbReference type="SUPFAM" id="SSF161098">
    <property type="entry name" value="MetI-like"/>
    <property type="match status" value="1"/>
</dbReference>
<evidence type="ECO:0000256" key="5">
    <source>
        <dbReference type="ARBA" id="ARBA00022989"/>
    </source>
</evidence>
<evidence type="ECO:0000256" key="4">
    <source>
        <dbReference type="ARBA" id="ARBA00022692"/>
    </source>
</evidence>
<comment type="subcellular location">
    <subcellularLocation>
        <location evidence="1 7">Cell membrane</location>
        <topology evidence="1 7">Multi-pass membrane protein</topology>
    </subcellularLocation>
</comment>
<keyword evidence="5 7" id="KW-1133">Transmembrane helix</keyword>
<evidence type="ECO:0000256" key="6">
    <source>
        <dbReference type="ARBA" id="ARBA00023136"/>
    </source>
</evidence>
<name>A0A934KIM6_9BACT</name>
<dbReference type="InterPro" id="IPR000515">
    <property type="entry name" value="MetI-like"/>
</dbReference>
<dbReference type="AlphaFoldDB" id="A0A934KIM6"/>
<dbReference type="CDD" id="cd06261">
    <property type="entry name" value="TM_PBP2"/>
    <property type="match status" value="1"/>
</dbReference>
<dbReference type="Pfam" id="PF00528">
    <property type="entry name" value="BPD_transp_1"/>
    <property type="match status" value="1"/>
</dbReference>
<dbReference type="Pfam" id="PF12911">
    <property type="entry name" value="OppC_N"/>
    <property type="match status" value="1"/>
</dbReference>
<dbReference type="PROSITE" id="PS50928">
    <property type="entry name" value="ABC_TM1"/>
    <property type="match status" value="1"/>
</dbReference>
<dbReference type="EMBL" id="JAEKNQ010000036">
    <property type="protein sequence ID" value="MBJ7603383.1"/>
    <property type="molecule type" value="Genomic_DNA"/>
</dbReference>
<proteinExistence type="inferred from homology"/>
<dbReference type="Proteomes" id="UP000620075">
    <property type="component" value="Unassembled WGS sequence"/>
</dbReference>
<protein>
    <submittedName>
        <fullName evidence="9">ABC transporter permease</fullName>
    </submittedName>
</protein>
<dbReference type="Gene3D" id="1.10.3720.10">
    <property type="entry name" value="MetI-like"/>
    <property type="match status" value="1"/>
</dbReference>
<evidence type="ECO:0000256" key="7">
    <source>
        <dbReference type="RuleBase" id="RU363032"/>
    </source>
</evidence>
<dbReference type="RefSeq" id="WP_338179318.1">
    <property type="nucleotide sequence ID" value="NZ_JAEKNQ010000036.1"/>
</dbReference>
<feature type="domain" description="ABC transmembrane type-1" evidence="8">
    <location>
        <begin position="92"/>
        <end position="281"/>
    </location>
</feature>
<gene>
    <name evidence="9" type="ORF">JF888_09385</name>
</gene>
<feature type="transmembrane region" description="Helical" evidence="7">
    <location>
        <begin position="96"/>
        <end position="119"/>
    </location>
</feature>
<feature type="transmembrane region" description="Helical" evidence="7">
    <location>
        <begin position="32"/>
        <end position="52"/>
    </location>
</feature>
<evidence type="ECO:0000256" key="1">
    <source>
        <dbReference type="ARBA" id="ARBA00004651"/>
    </source>
</evidence>
<feature type="transmembrane region" description="Helical" evidence="7">
    <location>
        <begin position="213"/>
        <end position="240"/>
    </location>
</feature>
<evidence type="ECO:0000259" key="8">
    <source>
        <dbReference type="PROSITE" id="PS50928"/>
    </source>
</evidence>
<feature type="transmembrane region" description="Helical" evidence="7">
    <location>
        <begin position="157"/>
        <end position="174"/>
    </location>
</feature>
<feature type="transmembrane region" description="Helical" evidence="7">
    <location>
        <begin position="131"/>
        <end position="151"/>
    </location>
</feature>